<name>A0A0M4TUX0_9GAMM</name>
<protein>
    <recommendedName>
        <fullName evidence="3">ATP-binding protein</fullName>
    </recommendedName>
</protein>
<accession>A0A0M4TUX0</accession>
<reference evidence="1 2" key="1">
    <citation type="submission" date="2015-09" db="EMBL/GenBank/DDBJ databases">
        <title>Complete genome of Psychrobacter urativorans R10.10B.</title>
        <authorList>
            <person name="See-Too W.S."/>
            <person name="Chan K.G."/>
        </authorList>
    </citation>
    <scope>NUCLEOTIDE SEQUENCE [LARGE SCALE GENOMIC DNA]</scope>
    <source>
        <strain evidence="1 2">R10.10B</strain>
    </source>
</reference>
<dbReference type="EMBL" id="CP012678">
    <property type="protein sequence ID" value="ALF59511.1"/>
    <property type="molecule type" value="Genomic_DNA"/>
</dbReference>
<dbReference type="PANTHER" id="PTHR39335">
    <property type="entry name" value="BLL4220 PROTEIN"/>
    <property type="match status" value="1"/>
</dbReference>
<evidence type="ECO:0008006" key="3">
    <source>
        <dbReference type="Google" id="ProtNLM"/>
    </source>
</evidence>
<dbReference type="Pfam" id="PF03640">
    <property type="entry name" value="Lipoprotein_15"/>
    <property type="match status" value="2"/>
</dbReference>
<dbReference type="AlphaFoldDB" id="A0A0M4TUX0"/>
<gene>
    <name evidence="1" type="ORF">AOC03_05110</name>
</gene>
<dbReference type="InterPro" id="IPR005297">
    <property type="entry name" value="Lipoprotein_repeat"/>
</dbReference>
<dbReference type="OrthoDB" id="9800666at2"/>
<dbReference type="PANTHER" id="PTHR39335:SF1">
    <property type="entry name" value="BLL4220 PROTEIN"/>
    <property type="match status" value="1"/>
</dbReference>
<dbReference type="RefSeq" id="WP_062533922.1">
    <property type="nucleotide sequence ID" value="NZ_CP012678.1"/>
</dbReference>
<proteinExistence type="predicted"/>
<sequence length="144" mass="15590">MKHIILLSALTGVLALTGCSTLKNVVGNDTSGMHEVHSSSNNTAPVTSKNGVLVDSAKHMTLYTYDKDSMNKSECGSVCMVAWPAFMAPSNAKASGQFAAFKREDGKYQWAMNGKPLYFYANDKAMGDKHGDNKGGDWHVVIIR</sequence>
<dbReference type="GO" id="GO:0043448">
    <property type="term" value="P:alkane catabolic process"/>
    <property type="evidence" value="ECO:0007669"/>
    <property type="project" value="TreeGrafter"/>
</dbReference>
<evidence type="ECO:0000313" key="1">
    <source>
        <dbReference type="EMBL" id="ALF59511.1"/>
    </source>
</evidence>
<dbReference type="Proteomes" id="UP000059847">
    <property type="component" value="Chromosome"/>
</dbReference>
<evidence type="ECO:0000313" key="2">
    <source>
        <dbReference type="Proteomes" id="UP000059847"/>
    </source>
</evidence>
<dbReference type="KEGG" id="pur:AOC03_05110"/>
<keyword evidence="2" id="KW-1185">Reference proteome</keyword>
<organism evidence="1 2">
    <name type="scientific">Psychrobacter urativorans</name>
    <dbReference type="NCBI Taxonomy" id="45610"/>
    <lineage>
        <taxon>Bacteria</taxon>
        <taxon>Pseudomonadati</taxon>
        <taxon>Pseudomonadota</taxon>
        <taxon>Gammaproteobacteria</taxon>
        <taxon>Moraxellales</taxon>
        <taxon>Moraxellaceae</taxon>
        <taxon>Psychrobacter</taxon>
    </lineage>
</organism>
<dbReference type="PROSITE" id="PS51257">
    <property type="entry name" value="PROKAR_LIPOPROTEIN"/>
    <property type="match status" value="1"/>
</dbReference>